<organism evidence="1">
    <name type="scientific">Myoviridae sp. ctY1522</name>
    <dbReference type="NCBI Taxonomy" id="2825124"/>
    <lineage>
        <taxon>Viruses</taxon>
        <taxon>Duplodnaviria</taxon>
        <taxon>Heunggongvirae</taxon>
        <taxon>Uroviricota</taxon>
        <taxon>Caudoviricetes</taxon>
    </lineage>
</organism>
<dbReference type="EMBL" id="BK015906">
    <property type="protein sequence ID" value="DAF84574.1"/>
    <property type="molecule type" value="Genomic_DNA"/>
</dbReference>
<name>A0A8S5TQT3_9CAUD</name>
<dbReference type="InterPro" id="IPR025267">
    <property type="entry name" value="ORF017-like"/>
</dbReference>
<evidence type="ECO:0000313" key="1">
    <source>
        <dbReference type="EMBL" id="DAF84574.1"/>
    </source>
</evidence>
<dbReference type="Pfam" id="PF13252">
    <property type="entry name" value="Phage_capsid_3"/>
    <property type="match status" value="1"/>
</dbReference>
<reference evidence="1" key="1">
    <citation type="journal article" date="2021" name="Proc. Natl. Acad. Sci. U.S.A.">
        <title>A Catalog of Tens of Thousands of Viruses from Human Metagenomes Reveals Hidden Associations with Chronic Diseases.</title>
        <authorList>
            <person name="Tisza M.J."/>
            <person name="Buck C.B."/>
        </authorList>
    </citation>
    <scope>NUCLEOTIDE SEQUENCE</scope>
    <source>
        <strain evidence="1">CtY1522</strain>
    </source>
</reference>
<sequence>MYKHKFNIQLFATLNTQTTGASGMSAEMKTYYVKDLLDNAKANLVHDQFGQKRALPKGNGKTIEWRRWSTLPKALTALTEGVTPNGQTTGATALTATIAQYGGYIAESDMLELTAIDNVILEDTKALGVQAGTTIDTLIRNELCGGTNVILAPKVTTSGTTAVTSRAGLDTTAKLTPDLVYQAVRTLKRKNVPKIGDSYVCIIHPDVAYDLMRSPEWIDWHKYAEPENLYNGEIGKLGGVRFVESTEAKIWNDATCPKPDAQTEKYLSVYSCLFLGADAYGVVDLEGGALEHIVKQKGSGGTEDPLNQRSTVGWKVAFAAKRLAEERIVRVECCSSISATSAAN</sequence>
<protein>
    <submittedName>
        <fullName evidence="1">Major capsid protein</fullName>
    </submittedName>
</protein>
<proteinExistence type="predicted"/>
<accession>A0A8S5TQT3</accession>
<dbReference type="NCBIfam" id="TIGR04387">
    <property type="entry name" value="capsid_maj_N4"/>
    <property type="match status" value="1"/>
</dbReference>